<sequence>MGIWGVSRRCDGVVEEIGGTNGGTEIGGNDFRRGWDANRWHRLVTPLPRVTHAAGLWAARMLMCDHLHPPDPYNEIVEPQLRETGFYYVSQIGVIKGQSAMINALIERWRPETHTFHFPVGECAVTLEDVALILGLPTNGLPVTGPTMSSFEALEAECLHQFGIAPRKTDCRGSFIKLKWFRGLKDRIVLNDDVHIQMYISRVQRCTGNFLPLLRNFGGIIQFSWGSACLAHLYRSLCRATRVDCKEMDGPLILLVSWAWIRLPFLAPIPGNPGVFLIANRRLLDDLQEGQFVWQAYGIGYIDPDVIPLAIRHNSVIWSATVSLISFECIEWHATDRVRRQFGLTQGVPAQGQDLGASHGEVLTGPKNQDWADTHSLWVMQWTNRYSHTLSDDLEHLHYPLEIYMHWYRAAYGDHLQLSNLVFEENPEGPPPPPPPAPEPEPAPVPPPPPPPEPPQQGVEYFAPYVPDTHPSDYYSASVPAHQQNWGGPQFEYGEQPSFSQLLGFMASGSYHSHSGNYVDIPTDHQAHLGGITPARGSLDLRSRVRTSSDNSGARMSVDSSRSAEAAEGIIQSGNPRRIPMTLIQESNRAVQDETDNYLVDHPEDEGEDEDEDEDEEDDAADEEPAPSVGTATSEKGKGYNLRADPPRWSANRYIPSALNKIAKKCRKLYKDMKWAPRK</sequence>
<evidence type="ECO:0000256" key="1">
    <source>
        <dbReference type="SAM" id="MobiDB-lite"/>
    </source>
</evidence>
<feature type="region of interest" description="Disordered" evidence="1">
    <location>
        <begin position="423"/>
        <end position="464"/>
    </location>
</feature>
<evidence type="ECO:0000313" key="3">
    <source>
        <dbReference type="EMBL" id="RYR14753.1"/>
    </source>
</evidence>
<dbReference type="InterPro" id="IPR019557">
    <property type="entry name" value="AminoTfrase-like_pln_mobile"/>
</dbReference>
<protein>
    <recommendedName>
        <fullName evidence="2">Aminotransferase-like plant mobile domain-containing protein</fullName>
    </recommendedName>
</protein>
<evidence type="ECO:0000259" key="2">
    <source>
        <dbReference type="Pfam" id="PF10536"/>
    </source>
</evidence>
<organism evidence="3 4">
    <name type="scientific">Arachis hypogaea</name>
    <name type="common">Peanut</name>
    <dbReference type="NCBI Taxonomy" id="3818"/>
    <lineage>
        <taxon>Eukaryota</taxon>
        <taxon>Viridiplantae</taxon>
        <taxon>Streptophyta</taxon>
        <taxon>Embryophyta</taxon>
        <taxon>Tracheophyta</taxon>
        <taxon>Spermatophyta</taxon>
        <taxon>Magnoliopsida</taxon>
        <taxon>eudicotyledons</taxon>
        <taxon>Gunneridae</taxon>
        <taxon>Pentapetalae</taxon>
        <taxon>rosids</taxon>
        <taxon>fabids</taxon>
        <taxon>Fabales</taxon>
        <taxon>Fabaceae</taxon>
        <taxon>Papilionoideae</taxon>
        <taxon>50 kb inversion clade</taxon>
        <taxon>dalbergioids sensu lato</taxon>
        <taxon>Dalbergieae</taxon>
        <taxon>Pterocarpus clade</taxon>
        <taxon>Arachis</taxon>
    </lineage>
</organism>
<comment type="caution">
    <text evidence="3">The sequence shown here is derived from an EMBL/GenBank/DDBJ whole genome shotgun (WGS) entry which is preliminary data.</text>
</comment>
<dbReference type="PANTHER" id="PTHR46033">
    <property type="entry name" value="PROTEIN MAIN-LIKE 2"/>
    <property type="match status" value="1"/>
</dbReference>
<name>A0A444ZKR1_ARAHY</name>
<feature type="region of interest" description="Disordered" evidence="1">
    <location>
        <begin position="543"/>
        <end position="580"/>
    </location>
</feature>
<feature type="compositionally biased region" description="Pro residues" evidence="1">
    <location>
        <begin position="428"/>
        <end position="455"/>
    </location>
</feature>
<gene>
    <name evidence="3" type="ORF">Ahy_B04g071440</name>
</gene>
<dbReference type="Proteomes" id="UP000289738">
    <property type="component" value="Chromosome B04"/>
</dbReference>
<dbReference type="InterPro" id="IPR044824">
    <property type="entry name" value="MAIN-like"/>
</dbReference>
<dbReference type="AlphaFoldDB" id="A0A444ZKR1"/>
<dbReference type="Pfam" id="PF10536">
    <property type="entry name" value="PMD"/>
    <property type="match status" value="1"/>
</dbReference>
<reference evidence="3 4" key="1">
    <citation type="submission" date="2019-01" db="EMBL/GenBank/DDBJ databases">
        <title>Sequencing of cultivated peanut Arachis hypogaea provides insights into genome evolution and oil improvement.</title>
        <authorList>
            <person name="Chen X."/>
        </authorList>
    </citation>
    <scope>NUCLEOTIDE SEQUENCE [LARGE SCALE GENOMIC DNA]</scope>
    <source>
        <strain evidence="4">cv. Fuhuasheng</strain>
        <tissue evidence="3">Leaves</tissue>
    </source>
</reference>
<feature type="region of interest" description="Disordered" evidence="1">
    <location>
        <begin position="600"/>
        <end position="651"/>
    </location>
</feature>
<feature type="compositionally biased region" description="Polar residues" evidence="1">
    <location>
        <begin position="546"/>
        <end position="563"/>
    </location>
</feature>
<proteinExistence type="predicted"/>
<evidence type="ECO:0000313" key="4">
    <source>
        <dbReference type="Proteomes" id="UP000289738"/>
    </source>
</evidence>
<dbReference type="PANTHER" id="PTHR46033:SF8">
    <property type="entry name" value="PROTEIN MAINTENANCE OF MERISTEMS-LIKE"/>
    <property type="match status" value="1"/>
</dbReference>
<keyword evidence="4" id="KW-1185">Reference proteome</keyword>
<feature type="compositionally biased region" description="Acidic residues" evidence="1">
    <location>
        <begin position="603"/>
        <end position="625"/>
    </location>
</feature>
<dbReference type="EMBL" id="SDMP01000014">
    <property type="protein sequence ID" value="RYR14753.1"/>
    <property type="molecule type" value="Genomic_DNA"/>
</dbReference>
<accession>A0A444ZKR1</accession>
<feature type="domain" description="Aminotransferase-like plant mobile" evidence="2">
    <location>
        <begin position="85"/>
        <end position="409"/>
    </location>
</feature>
<dbReference type="GO" id="GO:0010073">
    <property type="term" value="P:meristem maintenance"/>
    <property type="evidence" value="ECO:0007669"/>
    <property type="project" value="InterPro"/>
</dbReference>